<dbReference type="KEGG" id="ssin:G7078_05430"/>
<keyword evidence="3" id="KW-1185">Reference proteome</keyword>
<dbReference type="EMBL" id="CP049871">
    <property type="protein sequence ID" value="QIL02285.1"/>
    <property type="molecule type" value="Genomic_DNA"/>
</dbReference>
<organism evidence="2 3">
    <name type="scientific">Sphingomonas sinipercae</name>
    <dbReference type="NCBI Taxonomy" id="2714944"/>
    <lineage>
        <taxon>Bacteria</taxon>
        <taxon>Pseudomonadati</taxon>
        <taxon>Pseudomonadota</taxon>
        <taxon>Alphaproteobacteria</taxon>
        <taxon>Sphingomonadales</taxon>
        <taxon>Sphingomonadaceae</taxon>
        <taxon>Sphingomonas</taxon>
    </lineage>
</organism>
<evidence type="ECO:0000313" key="3">
    <source>
        <dbReference type="Proteomes" id="UP000502502"/>
    </source>
</evidence>
<name>A0A6G7ZMY0_9SPHN</name>
<proteinExistence type="predicted"/>
<feature type="transmembrane region" description="Helical" evidence="1">
    <location>
        <begin position="12"/>
        <end position="31"/>
    </location>
</feature>
<keyword evidence="1" id="KW-0472">Membrane</keyword>
<dbReference type="Proteomes" id="UP000502502">
    <property type="component" value="Chromosome"/>
</dbReference>
<keyword evidence="1" id="KW-1133">Transmembrane helix</keyword>
<feature type="transmembrane region" description="Helical" evidence="1">
    <location>
        <begin position="51"/>
        <end position="72"/>
    </location>
</feature>
<evidence type="ECO:0000256" key="1">
    <source>
        <dbReference type="SAM" id="Phobius"/>
    </source>
</evidence>
<dbReference type="AlphaFoldDB" id="A0A6G7ZMY0"/>
<dbReference type="RefSeq" id="WP_166093796.1">
    <property type="nucleotide sequence ID" value="NZ_CP049871.1"/>
</dbReference>
<gene>
    <name evidence="2" type="ORF">G7078_05430</name>
</gene>
<protein>
    <submittedName>
        <fullName evidence="2">Uncharacterized protein</fullName>
    </submittedName>
</protein>
<accession>A0A6G7ZMY0</accession>
<feature type="transmembrane region" description="Helical" evidence="1">
    <location>
        <begin position="84"/>
        <end position="103"/>
    </location>
</feature>
<reference evidence="2 3" key="1">
    <citation type="submission" date="2020-03" db="EMBL/GenBank/DDBJ databases">
        <title>Sphingomonas sp. nov., isolated from fish.</title>
        <authorList>
            <person name="Hyun D.-W."/>
            <person name="Bae J.-W."/>
        </authorList>
    </citation>
    <scope>NUCLEOTIDE SEQUENCE [LARGE SCALE GENOMIC DNA]</scope>
    <source>
        <strain evidence="2 3">HDW15C</strain>
    </source>
</reference>
<sequence length="108" mass="11772">MRNRGIGRGRMFVGGFLLFAAAIVALVGLRMSPHADGAAEGTQYVRDVVVVYARNSAIATIILSALAAFLLFPTRRPRTPKRDWAVGLLCGLLIAASLYQLWWLRSLG</sequence>
<evidence type="ECO:0000313" key="2">
    <source>
        <dbReference type="EMBL" id="QIL02285.1"/>
    </source>
</evidence>
<keyword evidence="1" id="KW-0812">Transmembrane</keyword>